<evidence type="ECO:0000256" key="2">
    <source>
        <dbReference type="ARBA" id="ARBA00022801"/>
    </source>
</evidence>
<feature type="signal peptide" evidence="3">
    <location>
        <begin position="1"/>
        <end position="20"/>
    </location>
</feature>
<organism evidence="4 5">
    <name type="scientific">Algoriphagus chordae</name>
    <dbReference type="NCBI Taxonomy" id="237019"/>
    <lineage>
        <taxon>Bacteria</taxon>
        <taxon>Pseudomonadati</taxon>
        <taxon>Bacteroidota</taxon>
        <taxon>Cytophagia</taxon>
        <taxon>Cytophagales</taxon>
        <taxon>Cyclobacteriaceae</taxon>
        <taxon>Algoriphagus</taxon>
    </lineage>
</organism>
<dbReference type="SUPFAM" id="SSF56601">
    <property type="entry name" value="beta-lactamase/transpeptidase-like"/>
    <property type="match status" value="1"/>
</dbReference>
<dbReference type="Proteomes" id="UP000248882">
    <property type="component" value="Unassembled WGS sequence"/>
</dbReference>
<dbReference type="InterPro" id="IPR012338">
    <property type="entry name" value="Beta-lactam/transpept-like"/>
</dbReference>
<dbReference type="EMBL" id="QKZT01000003">
    <property type="protein sequence ID" value="PZX55852.1"/>
    <property type="molecule type" value="Genomic_DNA"/>
</dbReference>
<accession>A0A2W7SYF7</accession>
<keyword evidence="4" id="KW-0645">Protease</keyword>
<dbReference type="Pfam" id="PF02113">
    <property type="entry name" value="Peptidase_S13"/>
    <property type="match status" value="2"/>
</dbReference>
<dbReference type="PANTHER" id="PTHR30023">
    <property type="entry name" value="D-ALANYL-D-ALANINE CARBOXYPEPTIDASE"/>
    <property type="match status" value="1"/>
</dbReference>
<dbReference type="PANTHER" id="PTHR30023:SF0">
    <property type="entry name" value="PENICILLIN-SENSITIVE CARBOXYPEPTIDASE A"/>
    <property type="match status" value="1"/>
</dbReference>
<dbReference type="GO" id="GO:0004185">
    <property type="term" value="F:serine-type carboxypeptidase activity"/>
    <property type="evidence" value="ECO:0007669"/>
    <property type="project" value="InterPro"/>
</dbReference>
<sequence>MRKLLSLFLFTLFVSTSLFAQLNRDQYLKLESALGEGSFFNGHLSGFMLYDLDSQTVLYEKNSHQRFIPASTTKLFTLFSSLIVLNDSTQTLRYVTEGNRIKIWGSGDPSWKYKDFYQPAIEALIAPYEQVIFSDANMMSPAFGYGWQWDDYYYNYSAERSSLPIYGNLVHVKKVGNAPTVFPPSFQADVFPTNRTIREVERDFHSNKFYYNPNNFRGREEFIPFISSPELFIKLASDATGKNWAYQSDSLPAIHQEWRGAPLFPILKEMMLESDNFLAEQLMLMVSDRLFQRLDTERAIEYMLKTYLYDLPDEPQWVDGSGLSRHDLFTPRTMVALFEKIYRMVPDQQLFELLPAGGKVGTLENSYKADQPYIFAKTGTMSNNHSLVGLIKGKSGRYYCFAFMNSNYPWKASEVRREMEKVMLMLREMI</sequence>
<dbReference type="RefSeq" id="WP_245942157.1">
    <property type="nucleotide sequence ID" value="NZ_QKZT01000003.1"/>
</dbReference>
<keyword evidence="5" id="KW-1185">Reference proteome</keyword>
<dbReference type="Gene3D" id="3.40.710.10">
    <property type="entry name" value="DD-peptidase/beta-lactamase superfamily"/>
    <property type="match status" value="2"/>
</dbReference>
<dbReference type="InterPro" id="IPR000667">
    <property type="entry name" value="Peptidase_S13"/>
</dbReference>
<dbReference type="GO" id="GO:0000270">
    <property type="term" value="P:peptidoglycan metabolic process"/>
    <property type="evidence" value="ECO:0007669"/>
    <property type="project" value="TreeGrafter"/>
</dbReference>
<keyword evidence="4" id="KW-0121">Carboxypeptidase</keyword>
<keyword evidence="2" id="KW-0378">Hydrolase</keyword>
<feature type="chain" id="PRO_5016100698" evidence="3">
    <location>
        <begin position="21"/>
        <end position="430"/>
    </location>
</feature>
<keyword evidence="3" id="KW-0732">Signal</keyword>
<reference evidence="4 5" key="1">
    <citation type="submission" date="2018-06" db="EMBL/GenBank/DDBJ databases">
        <title>Genomic Encyclopedia of Archaeal and Bacterial Type Strains, Phase II (KMG-II): from individual species to whole genera.</title>
        <authorList>
            <person name="Goeker M."/>
        </authorList>
    </citation>
    <scope>NUCLEOTIDE SEQUENCE [LARGE SCALE GENOMIC DNA]</scope>
    <source>
        <strain evidence="4 5">DSM 19830</strain>
    </source>
</reference>
<protein>
    <submittedName>
        <fullName evidence="4">D-alanyl-D-alanine carboxypeptidase/D-alanyl-D-alanine-endopeptidase (Penicillin-binding protein 4)</fullName>
    </submittedName>
</protein>
<evidence type="ECO:0000256" key="1">
    <source>
        <dbReference type="ARBA" id="ARBA00006096"/>
    </source>
</evidence>
<comment type="caution">
    <text evidence="4">The sequence shown here is derived from an EMBL/GenBank/DDBJ whole genome shotgun (WGS) entry which is preliminary data.</text>
</comment>
<evidence type="ECO:0000256" key="3">
    <source>
        <dbReference type="SAM" id="SignalP"/>
    </source>
</evidence>
<gene>
    <name evidence="4" type="ORF">LV85_01077</name>
</gene>
<comment type="similarity">
    <text evidence="1">Belongs to the peptidase S13 family.</text>
</comment>
<dbReference type="PRINTS" id="PR00922">
    <property type="entry name" value="DADACBPTASE3"/>
</dbReference>
<name>A0A2W7SYF7_9BACT</name>
<proteinExistence type="inferred from homology"/>
<evidence type="ECO:0000313" key="4">
    <source>
        <dbReference type="EMBL" id="PZX55852.1"/>
    </source>
</evidence>
<dbReference type="GO" id="GO:0006508">
    <property type="term" value="P:proteolysis"/>
    <property type="evidence" value="ECO:0007669"/>
    <property type="project" value="InterPro"/>
</dbReference>
<dbReference type="AlphaFoldDB" id="A0A2W7SYF7"/>
<evidence type="ECO:0000313" key="5">
    <source>
        <dbReference type="Proteomes" id="UP000248882"/>
    </source>
</evidence>